<protein>
    <submittedName>
        <fullName evidence="1">Uncharacterized protein</fullName>
    </submittedName>
</protein>
<reference evidence="1" key="1">
    <citation type="journal article" date="2022" name="Cell">
        <title>Design, construction, and in vivo augmentation of a complex gut microbiome.</title>
        <authorList>
            <person name="Cheng A.G."/>
            <person name="Ho P.Y."/>
            <person name="Aranda-Diaz A."/>
            <person name="Jain S."/>
            <person name="Yu F.B."/>
            <person name="Meng X."/>
            <person name="Wang M."/>
            <person name="Iakiviak M."/>
            <person name="Nagashima K."/>
            <person name="Zhao A."/>
            <person name="Murugkar P."/>
            <person name="Patil A."/>
            <person name="Atabakhsh K."/>
            <person name="Weakley A."/>
            <person name="Yan J."/>
            <person name="Brumbaugh A.R."/>
            <person name="Higginbottom S."/>
            <person name="Dimas A."/>
            <person name="Shiver A.L."/>
            <person name="Deutschbauer A."/>
            <person name="Neff N."/>
            <person name="Sonnenburg J.L."/>
            <person name="Huang K.C."/>
            <person name="Fischbach M.A."/>
        </authorList>
    </citation>
    <scope>NUCLEOTIDE SEQUENCE</scope>
    <source>
        <strain evidence="1">DSM 19829</strain>
    </source>
</reference>
<sequence length="317" mass="36692">MKMLTQQDYQEIRSWIHRNARPLDLALWKYHFEDGRREEISDAMAYYQNEDGGFGHGIEPDCWNRESSPYATMIAAGILRRTGFMEREGDKHPMVQGIFRYLESGVHSDEEGWLFCIPSNSECPRAPWWTYSEETNKIQSMGITASLCAFILLYDSRKSALYKRAQSCTEIILKKAASTSEFGEMGAAAVWMLLGDLMQCGLYASFACDGLMERITEAVNGSIERNQEKWEFYTPRPSEFIWSPDSPLYKGNEDIVEKELDYLIETRNQNGVWNITWSWYDLMEKYAKEFTISENWWMASKAIDNVGFLKSFGRIAG</sequence>
<evidence type="ECO:0000313" key="2">
    <source>
        <dbReference type="Proteomes" id="UP001060164"/>
    </source>
</evidence>
<dbReference type="EMBL" id="CP102290">
    <property type="protein sequence ID" value="UWP59403.1"/>
    <property type="molecule type" value="Genomic_DNA"/>
</dbReference>
<dbReference type="InterPro" id="IPR008930">
    <property type="entry name" value="Terpenoid_cyclase/PrenylTrfase"/>
</dbReference>
<accession>A0ABY5VIP0</accession>
<gene>
    <name evidence="1" type="ORF">NQ502_18925</name>
</gene>
<name>A0ABY5VIP0_9FIRM</name>
<keyword evidence="2" id="KW-1185">Reference proteome</keyword>
<organism evidence="1 2">
    <name type="scientific">Ruminococcus gauvreauii</name>
    <dbReference type="NCBI Taxonomy" id="438033"/>
    <lineage>
        <taxon>Bacteria</taxon>
        <taxon>Bacillati</taxon>
        <taxon>Bacillota</taxon>
        <taxon>Clostridia</taxon>
        <taxon>Eubacteriales</taxon>
        <taxon>Oscillospiraceae</taxon>
        <taxon>Ruminococcus</taxon>
    </lineage>
</organism>
<dbReference type="SUPFAM" id="SSF48239">
    <property type="entry name" value="Terpenoid cyclases/Protein prenyltransferases"/>
    <property type="match status" value="1"/>
</dbReference>
<dbReference type="RefSeq" id="WP_028528013.1">
    <property type="nucleotide sequence ID" value="NZ_CABLBR010000006.1"/>
</dbReference>
<evidence type="ECO:0000313" key="1">
    <source>
        <dbReference type="EMBL" id="UWP59403.1"/>
    </source>
</evidence>
<dbReference type="Proteomes" id="UP001060164">
    <property type="component" value="Chromosome"/>
</dbReference>
<proteinExistence type="predicted"/>